<proteinExistence type="predicted"/>
<organism evidence="2 3">
    <name type="scientific">Umezawaea tangerina</name>
    <dbReference type="NCBI Taxonomy" id="84725"/>
    <lineage>
        <taxon>Bacteria</taxon>
        <taxon>Bacillati</taxon>
        <taxon>Actinomycetota</taxon>
        <taxon>Actinomycetes</taxon>
        <taxon>Pseudonocardiales</taxon>
        <taxon>Pseudonocardiaceae</taxon>
        <taxon>Umezawaea</taxon>
    </lineage>
</organism>
<feature type="domain" description="Transcription regulator PadR N-terminal" evidence="1">
    <location>
        <begin position="13"/>
        <end position="88"/>
    </location>
</feature>
<dbReference type="AlphaFoldDB" id="A0A2T0SR09"/>
<dbReference type="SUPFAM" id="SSF46785">
    <property type="entry name" value="Winged helix' DNA-binding domain"/>
    <property type="match status" value="1"/>
</dbReference>
<dbReference type="InterPro" id="IPR036388">
    <property type="entry name" value="WH-like_DNA-bd_sf"/>
</dbReference>
<sequence length="211" mass="24021">MKYRRTNTLGLAVLGLLWERDMHPYEMASTLRERHQEASVKLNYGSLYTVVEALLKHDLVHAVGTLREGNRPERTVYGLTDTGRAELHDWLRELIAEPTKEYPRFEAGVALIGLLPPDEAIELCERRAETLDAQLVGLREVMTALGEQGLPQLAWIELEYRLAMARAERDWVRWFAAAARAGELGGQEFWRDLHAGDRAGNVRTTKEDDRG</sequence>
<accession>A0A2T0SR09</accession>
<evidence type="ECO:0000313" key="2">
    <source>
        <dbReference type="EMBL" id="PRY35851.1"/>
    </source>
</evidence>
<dbReference type="InterPro" id="IPR005149">
    <property type="entry name" value="Tscrpt_reg_PadR_N"/>
</dbReference>
<dbReference type="Gene3D" id="1.10.10.10">
    <property type="entry name" value="Winged helix-like DNA-binding domain superfamily/Winged helix DNA-binding domain"/>
    <property type="match status" value="1"/>
</dbReference>
<dbReference type="Pfam" id="PF03551">
    <property type="entry name" value="PadR"/>
    <property type="match status" value="1"/>
</dbReference>
<dbReference type="GO" id="GO:0003677">
    <property type="term" value="F:DNA binding"/>
    <property type="evidence" value="ECO:0007669"/>
    <property type="project" value="UniProtKB-KW"/>
</dbReference>
<dbReference type="Proteomes" id="UP000239494">
    <property type="component" value="Unassembled WGS sequence"/>
</dbReference>
<keyword evidence="3" id="KW-1185">Reference proteome</keyword>
<dbReference type="InterPro" id="IPR036390">
    <property type="entry name" value="WH_DNA-bd_sf"/>
</dbReference>
<keyword evidence="2" id="KW-0238">DNA-binding</keyword>
<comment type="caution">
    <text evidence="2">The sequence shown here is derived from an EMBL/GenBank/DDBJ whole genome shotgun (WGS) entry which is preliminary data.</text>
</comment>
<reference evidence="2 3" key="1">
    <citation type="submission" date="2018-03" db="EMBL/GenBank/DDBJ databases">
        <title>Genomic Encyclopedia of Archaeal and Bacterial Type Strains, Phase II (KMG-II): from individual species to whole genera.</title>
        <authorList>
            <person name="Goeker M."/>
        </authorList>
    </citation>
    <scope>NUCLEOTIDE SEQUENCE [LARGE SCALE GENOMIC DNA]</scope>
    <source>
        <strain evidence="2 3">DSM 44720</strain>
    </source>
</reference>
<gene>
    <name evidence="2" type="ORF">CLV43_113278</name>
</gene>
<dbReference type="EMBL" id="PVTF01000013">
    <property type="protein sequence ID" value="PRY35851.1"/>
    <property type="molecule type" value="Genomic_DNA"/>
</dbReference>
<evidence type="ECO:0000259" key="1">
    <source>
        <dbReference type="Pfam" id="PF03551"/>
    </source>
</evidence>
<dbReference type="PANTHER" id="PTHR43252:SF2">
    <property type="entry name" value="TRANSCRIPTION REGULATOR, PADR-LIKE FAMILY"/>
    <property type="match status" value="1"/>
</dbReference>
<name>A0A2T0SR09_9PSEU</name>
<evidence type="ECO:0000313" key="3">
    <source>
        <dbReference type="Proteomes" id="UP000239494"/>
    </source>
</evidence>
<protein>
    <submittedName>
        <fullName evidence="2">DNA-binding PadR family transcriptional regulator</fullName>
    </submittedName>
</protein>
<dbReference type="PANTHER" id="PTHR43252">
    <property type="entry name" value="TRANSCRIPTIONAL REGULATOR YQJI"/>
    <property type="match status" value="1"/>
</dbReference>